<feature type="compositionally biased region" description="Polar residues" evidence="3">
    <location>
        <begin position="39"/>
        <end position="49"/>
    </location>
</feature>
<keyword evidence="5" id="KW-1185">Reference proteome</keyword>
<dbReference type="InterPro" id="IPR003855">
    <property type="entry name" value="K+_transporter"/>
</dbReference>
<evidence type="ECO:0000256" key="2">
    <source>
        <dbReference type="ARBA" id="ARBA00008440"/>
    </source>
</evidence>
<gene>
    <name evidence="6" type="primary">LOC111442237</name>
</gene>
<comment type="subcellular location">
    <subcellularLocation>
        <location evidence="1">Cell membrane</location>
        <topology evidence="1">Multi-pass membrane protein</topology>
    </subcellularLocation>
</comment>
<comment type="similarity">
    <text evidence="2">Belongs to the HAK/KUP transporter (TC 2.A.72.3) family.</text>
</comment>
<organism evidence="5 6">
    <name type="scientific">Cucurbita moschata</name>
    <name type="common">Winter crookneck squash</name>
    <name type="synonym">Cucurbita pepo var. moschata</name>
    <dbReference type="NCBI Taxonomy" id="3662"/>
    <lineage>
        <taxon>Eukaryota</taxon>
        <taxon>Viridiplantae</taxon>
        <taxon>Streptophyta</taxon>
        <taxon>Embryophyta</taxon>
        <taxon>Tracheophyta</taxon>
        <taxon>Spermatophyta</taxon>
        <taxon>Magnoliopsida</taxon>
        <taxon>eudicotyledons</taxon>
        <taxon>Gunneridae</taxon>
        <taxon>Pentapetalae</taxon>
        <taxon>rosids</taxon>
        <taxon>fabids</taxon>
        <taxon>Cucurbitales</taxon>
        <taxon>Cucurbitaceae</taxon>
        <taxon>Cucurbiteae</taxon>
        <taxon>Cucurbita</taxon>
    </lineage>
</organism>
<dbReference type="GeneID" id="111442237"/>
<reference evidence="6" key="1">
    <citation type="submission" date="2025-08" db="UniProtKB">
        <authorList>
            <consortium name="RefSeq"/>
        </authorList>
    </citation>
    <scope>IDENTIFICATION</scope>
    <source>
        <tissue evidence="6">Young leaves</tissue>
    </source>
</reference>
<feature type="region of interest" description="Disordered" evidence="3">
    <location>
        <begin position="27"/>
        <end position="49"/>
    </location>
</feature>
<dbReference type="RefSeq" id="XP_022935315.1">
    <property type="nucleotide sequence ID" value="XM_023079547.1"/>
</dbReference>
<dbReference type="KEGG" id="cmos:111442237"/>
<dbReference type="Proteomes" id="UP000504609">
    <property type="component" value="Unplaced"/>
</dbReference>
<dbReference type="GO" id="GO:0015079">
    <property type="term" value="F:potassium ion transmembrane transporter activity"/>
    <property type="evidence" value="ECO:0007669"/>
    <property type="project" value="InterPro"/>
</dbReference>
<dbReference type="InterPro" id="IPR053951">
    <property type="entry name" value="K_trans_N"/>
</dbReference>
<dbReference type="AlphaFoldDB" id="A0A6J1FAA5"/>
<accession>A0A6J1FAA5</accession>
<sequence>MANWISDVAEEVSAAVPHMSSSNAVVSIEEEEVVPSGSDVPSPQERNMSSQNLRRYDSLYLESRKLRGRDHSDDDKKKWSVILQLAFQSIGVVYGDIGTSPLYVYAGIFPEGIKHEDDVLGAMSLIFYTLTLLPVIKYVFIVLRANDNGDGGTFALYSLICRYAKVGLIPNAEMEDGEVSNYQLNLPNRRQKRASRIQSALENSHFAKVSLLFATMLGTAMVIGDGVLTPCISVLSANCGGIREAIPTTTEGNFYLCY</sequence>
<dbReference type="PANTHER" id="PTHR30540:SF87">
    <property type="entry name" value="POTASSIUM TRANSPORTER"/>
    <property type="match status" value="1"/>
</dbReference>
<dbReference type="GO" id="GO:0005886">
    <property type="term" value="C:plasma membrane"/>
    <property type="evidence" value="ECO:0007669"/>
    <property type="project" value="UniProtKB-SubCell"/>
</dbReference>
<evidence type="ECO:0000313" key="5">
    <source>
        <dbReference type="Proteomes" id="UP000504609"/>
    </source>
</evidence>
<evidence type="ECO:0000256" key="1">
    <source>
        <dbReference type="ARBA" id="ARBA00004651"/>
    </source>
</evidence>
<dbReference type="PANTHER" id="PTHR30540">
    <property type="entry name" value="OSMOTIC STRESS POTASSIUM TRANSPORTER"/>
    <property type="match status" value="1"/>
</dbReference>
<evidence type="ECO:0000259" key="4">
    <source>
        <dbReference type="Pfam" id="PF02705"/>
    </source>
</evidence>
<feature type="domain" description="K+ potassium transporter integral membrane" evidence="4">
    <location>
        <begin position="85"/>
        <end position="247"/>
    </location>
</feature>
<name>A0A6J1FAA5_CUCMO</name>
<protein>
    <submittedName>
        <fullName evidence="6">Potassium transporter 1-like</fullName>
    </submittedName>
</protein>
<evidence type="ECO:0000313" key="6">
    <source>
        <dbReference type="RefSeq" id="XP_022935315.1"/>
    </source>
</evidence>
<evidence type="ECO:0000256" key="3">
    <source>
        <dbReference type="SAM" id="MobiDB-lite"/>
    </source>
</evidence>
<proteinExistence type="inferred from homology"/>
<dbReference type="Pfam" id="PF02705">
    <property type="entry name" value="K_trans"/>
    <property type="match status" value="1"/>
</dbReference>